<organism evidence="2 3">
    <name type="scientific">Maliponia aquimaris</name>
    <dbReference type="NCBI Taxonomy" id="1673631"/>
    <lineage>
        <taxon>Bacteria</taxon>
        <taxon>Pseudomonadati</taxon>
        <taxon>Pseudomonadota</taxon>
        <taxon>Alphaproteobacteria</taxon>
        <taxon>Rhodobacterales</taxon>
        <taxon>Paracoccaceae</taxon>
        <taxon>Maliponia</taxon>
    </lineage>
</organism>
<dbReference type="OrthoDB" id="9806326at2"/>
<dbReference type="CDD" id="cd14789">
    <property type="entry name" value="Tiki"/>
    <property type="match status" value="1"/>
</dbReference>
<proteinExistence type="predicted"/>
<dbReference type="InterPro" id="IPR002816">
    <property type="entry name" value="TraB/PrgY/GumN_fam"/>
</dbReference>
<dbReference type="Proteomes" id="UP000207598">
    <property type="component" value="Unassembled WGS sequence"/>
</dbReference>
<evidence type="ECO:0000313" key="2">
    <source>
        <dbReference type="EMBL" id="SMX38942.1"/>
    </source>
</evidence>
<evidence type="ECO:0000256" key="1">
    <source>
        <dbReference type="SAM" id="SignalP"/>
    </source>
</evidence>
<name>A0A238KA28_9RHOB</name>
<gene>
    <name evidence="2" type="ORF">MAA8898_01798</name>
</gene>
<dbReference type="EMBL" id="FXYF01000004">
    <property type="protein sequence ID" value="SMX38942.1"/>
    <property type="molecule type" value="Genomic_DNA"/>
</dbReference>
<accession>A0A238KA28</accession>
<evidence type="ECO:0000313" key="3">
    <source>
        <dbReference type="Proteomes" id="UP000207598"/>
    </source>
</evidence>
<reference evidence="2 3" key="1">
    <citation type="submission" date="2017-05" db="EMBL/GenBank/DDBJ databases">
        <authorList>
            <person name="Song R."/>
            <person name="Chenine A.L."/>
            <person name="Ruprecht R.M."/>
        </authorList>
    </citation>
    <scope>NUCLEOTIDE SEQUENCE [LARGE SCALE GENOMIC DNA]</scope>
    <source>
        <strain evidence="2 3">CECT 8898</strain>
    </source>
</reference>
<protein>
    <submittedName>
        <fullName evidence="2">TraB family protein</fullName>
    </submittedName>
</protein>
<dbReference type="RefSeq" id="WP_094020630.1">
    <property type="nucleotide sequence ID" value="NZ_FXYF01000004.1"/>
</dbReference>
<dbReference type="PANTHER" id="PTHR40590">
    <property type="entry name" value="CYTOPLASMIC PROTEIN-RELATED"/>
    <property type="match status" value="1"/>
</dbReference>
<dbReference type="Pfam" id="PF01963">
    <property type="entry name" value="TraB_PrgY_gumN"/>
    <property type="match status" value="1"/>
</dbReference>
<feature type="signal peptide" evidence="1">
    <location>
        <begin position="1"/>
        <end position="20"/>
    </location>
</feature>
<feature type="chain" id="PRO_5012556936" evidence="1">
    <location>
        <begin position="21"/>
        <end position="330"/>
    </location>
</feature>
<dbReference type="AlphaFoldDB" id="A0A238KA28"/>
<dbReference type="PANTHER" id="PTHR40590:SF1">
    <property type="entry name" value="CYTOPLASMIC PROTEIN"/>
    <property type="match status" value="1"/>
</dbReference>
<dbReference type="InterPro" id="IPR047111">
    <property type="entry name" value="YbaP-like"/>
</dbReference>
<keyword evidence="3" id="KW-1185">Reference proteome</keyword>
<sequence length="330" mass="35727">MRLILLALTLCGLCAAPLHAACQGQDLSTTLTAEERATLETRLAATPYPEGNHWRATRDGEVLHLIGTMHLGDDRLDGPVARLVPLVEGAALLLLEMTQVEQRQLEQALATDTDMLLLPDSTLPELLPEEDWDQLAEAMRARGMPPFMAARMRPWYVSMLLAIPPCMTGQLTERNGLDARLEAAAGAAGVPTRALEPYDIGFAAFADMPFDTQLLMIRSALATPDTAEDLFETVLSAYFAQTHAAGQIALEVLSPRLTPLTEAENALVFEQLDAALISGRNRAWIPEILAALDDTDGPVVAAFGAAHLPGETGVLKLLEQEGFTLERLPF</sequence>
<keyword evidence="1" id="KW-0732">Signal</keyword>